<feature type="region of interest" description="Disordered" evidence="3">
    <location>
        <begin position="92"/>
        <end position="118"/>
    </location>
</feature>
<evidence type="ECO:0000313" key="7">
    <source>
        <dbReference type="Proteomes" id="UP000567179"/>
    </source>
</evidence>
<gene>
    <name evidence="6" type="ORF">D9619_008365</name>
</gene>
<keyword evidence="2" id="KW-0479">Metal-binding</keyword>
<keyword evidence="2" id="KW-0862">Zinc</keyword>
<sequence>MRFSAILFLPILLGLGVAAQGDILDYLEGMPPCAVKCAELAASKAGCPDAAQRLLELFLIVDYSNAAPSTISENASAPVAVVVTEVAAPVSDDSKASAHPQLETDSDDRSTATTPDPFVNDVSVVISKPKTTAELVAARALKRTERRTAQHEKAESHRQAGELLSSQKNYKAACTHYQEATKLWASNVDYLIALAGVYRNLEWYEEAAHSATRALTLEPKNSEARYIRGIARLEQRLLVPAKVDFESVLEHDDDHLRARAALNQVKNMLEASTHLGAHSLGPNPVEEIVKDVDFGFPRWEEDALELASLSDSSDAQHVGNGIQCRFYNHEGCARGSTCTFSHAPDEKSVRDDLGKNVCTYFLLDMCKFGASKCIYSHSKAALPQSKSGWWTSEEKIAKVKAVIELAEKNAREQRALEKERWKEYMRARKAAGGGKSKSQQQQKAKETTEGTEPSSVTQEENAPASAKEEPAKQSKPKPRAPNGTGRRNRTQGHGRRGGTKAAEDTSAAADPLSAPSTDIPAECPAKPAVNGTDSAPHSDTAPVVAGQPIDEKSAASENDAQQKPARDEKGADDTNAPAGQVSAETTPAPPKKTEFVDYELNVPPAGVKPIVHQTDDPITLPY</sequence>
<feature type="domain" description="C3H1-type" evidence="5">
    <location>
        <begin position="323"/>
        <end position="345"/>
    </location>
</feature>
<keyword evidence="1" id="KW-0802">TPR repeat</keyword>
<dbReference type="Gene3D" id="1.25.40.10">
    <property type="entry name" value="Tetratricopeptide repeat domain"/>
    <property type="match status" value="1"/>
</dbReference>
<comment type="caution">
    <text evidence="6">The sequence shown here is derived from an EMBL/GenBank/DDBJ whole genome shotgun (WGS) entry which is preliminary data.</text>
</comment>
<dbReference type="PROSITE" id="PS50005">
    <property type="entry name" value="TPR"/>
    <property type="match status" value="1"/>
</dbReference>
<dbReference type="InterPro" id="IPR011990">
    <property type="entry name" value="TPR-like_helical_dom_sf"/>
</dbReference>
<feature type="zinc finger region" description="C3H1-type" evidence="2">
    <location>
        <begin position="323"/>
        <end position="345"/>
    </location>
</feature>
<organism evidence="6 7">
    <name type="scientific">Psilocybe cf. subviscida</name>
    <dbReference type="NCBI Taxonomy" id="2480587"/>
    <lineage>
        <taxon>Eukaryota</taxon>
        <taxon>Fungi</taxon>
        <taxon>Dikarya</taxon>
        <taxon>Basidiomycota</taxon>
        <taxon>Agaricomycotina</taxon>
        <taxon>Agaricomycetes</taxon>
        <taxon>Agaricomycetidae</taxon>
        <taxon>Agaricales</taxon>
        <taxon>Agaricineae</taxon>
        <taxon>Strophariaceae</taxon>
        <taxon>Psilocybe</taxon>
    </lineage>
</organism>
<dbReference type="Gene3D" id="3.30.1370.210">
    <property type="match status" value="1"/>
</dbReference>
<dbReference type="SMART" id="SM00356">
    <property type="entry name" value="ZnF_C3H1"/>
    <property type="match status" value="2"/>
</dbReference>
<feature type="repeat" description="TPR" evidence="1">
    <location>
        <begin position="188"/>
        <end position="221"/>
    </location>
</feature>
<evidence type="ECO:0000259" key="5">
    <source>
        <dbReference type="PROSITE" id="PS50103"/>
    </source>
</evidence>
<feature type="domain" description="C3H1-type" evidence="5">
    <location>
        <begin position="352"/>
        <end position="380"/>
    </location>
</feature>
<dbReference type="Proteomes" id="UP000567179">
    <property type="component" value="Unassembled WGS sequence"/>
</dbReference>
<reference evidence="6 7" key="1">
    <citation type="journal article" date="2020" name="ISME J.">
        <title>Uncovering the hidden diversity of litter-decomposition mechanisms in mushroom-forming fungi.</title>
        <authorList>
            <person name="Floudas D."/>
            <person name="Bentzer J."/>
            <person name="Ahren D."/>
            <person name="Johansson T."/>
            <person name="Persson P."/>
            <person name="Tunlid A."/>
        </authorList>
    </citation>
    <scope>NUCLEOTIDE SEQUENCE [LARGE SCALE GENOMIC DNA]</scope>
    <source>
        <strain evidence="6 7">CBS 101986</strain>
    </source>
</reference>
<evidence type="ECO:0000256" key="4">
    <source>
        <dbReference type="SAM" id="SignalP"/>
    </source>
</evidence>
<dbReference type="AlphaFoldDB" id="A0A8H5B9M6"/>
<protein>
    <recommendedName>
        <fullName evidence="5">C3H1-type domain-containing protein</fullName>
    </recommendedName>
</protein>
<name>A0A8H5B9M6_9AGAR</name>
<feature type="chain" id="PRO_5034227924" description="C3H1-type domain-containing protein" evidence="4">
    <location>
        <begin position="19"/>
        <end position="622"/>
    </location>
</feature>
<dbReference type="SMART" id="SM00028">
    <property type="entry name" value="TPR"/>
    <property type="match status" value="3"/>
</dbReference>
<evidence type="ECO:0000256" key="1">
    <source>
        <dbReference type="PROSITE-ProRule" id="PRU00339"/>
    </source>
</evidence>
<feature type="region of interest" description="Disordered" evidence="3">
    <location>
        <begin position="426"/>
        <end position="594"/>
    </location>
</feature>
<keyword evidence="4" id="KW-0732">Signal</keyword>
<feature type="zinc finger region" description="C3H1-type" evidence="2">
    <location>
        <begin position="352"/>
        <end position="380"/>
    </location>
</feature>
<dbReference type="OrthoDB" id="629492at2759"/>
<evidence type="ECO:0000256" key="3">
    <source>
        <dbReference type="SAM" id="MobiDB-lite"/>
    </source>
</evidence>
<evidence type="ECO:0000313" key="6">
    <source>
        <dbReference type="EMBL" id="KAF5319279.1"/>
    </source>
</evidence>
<dbReference type="SUPFAM" id="SSF48452">
    <property type="entry name" value="TPR-like"/>
    <property type="match status" value="1"/>
</dbReference>
<dbReference type="PROSITE" id="PS50103">
    <property type="entry name" value="ZF_C3H1"/>
    <property type="match status" value="2"/>
</dbReference>
<dbReference type="InterPro" id="IPR000571">
    <property type="entry name" value="Znf_CCCH"/>
</dbReference>
<keyword evidence="2" id="KW-0863">Zinc-finger</keyword>
<dbReference type="InterPro" id="IPR019734">
    <property type="entry name" value="TPR_rpt"/>
</dbReference>
<feature type="compositionally biased region" description="Basic residues" evidence="3">
    <location>
        <begin position="486"/>
        <end position="498"/>
    </location>
</feature>
<dbReference type="GO" id="GO:0008270">
    <property type="term" value="F:zinc ion binding"/>
    <property type="evidence" value="ECO:0007669"/>
    <property type="project" value="UniProtKB-KW"/>
</dbReference>
<accession>A0A8H5B9M6</accession>
<keyword evidence="7" id="KW-1185">Reference proteome</keyword>
<proteinExistence type="predicted"/>
<evidence type="ECO:0000256" key="2">
    <source>
        <dbReference type="PROSITE-ProRule" id="PRU00723"/>
    </source>
</evidence>
<dbReference type="EMBL" id="JAACJJ010000029">
    <property type="protein sequence ID" value="KAF5319279.1"/>
    <property type="molecule type" value="Genomic_DNA"/>
</dbReference>
<feature type="signal peptide" evidence="4">
    <location>
        <begin position="1"/>
        <end position="18"/>
    </location>
</feature>